<evidence type="ECO:0000256" key="1">
    <source>
        <dbReference type="ARBA" id="ARBA00023054"/>
    </source>
</evidence>
<organism evidence="3 4">
    <name type="scientific">Kipferlia bialata</name>
    <dbReference type="NCBI Taxonomy" id="797122"/>
    <lineage>
        <taxon>Eukaryota</taxon>
        <taxon>Metamonada</taxon>
        <taxon>Carpediemonas-like organisms</taxon>
        <taxon>Kipferlia</taxon>
    </lineage>
</organism>
<dbReference type="GO" id="GO:0005930">
    <property type="term" value="C:axoneme"/>
    <property type="evidence" value="ECO:0007669"/>
    <property type="project" value="InterPro"/>
</dbReference>
<keyword evidence="1 2" id="KW-0175">Coiled coil</keyword>
<dbReference type="PANTHER" id="PTHR18962">
    <property type="entry name" value="COILED-COIL DOMAIN-CONTAINING PROTEIN 39"/>
    <property type="match status" value="1"/>
</dbReference>
<dbReference type="OrthoDB" id="10259720at2759"/>
<dbReference type="Proteomes" id="UP000265618">
    <property type="component" value="Unassembled WGS sequence"/>
</dbReference>
<dbReference type="AlphaFoldDB" id="A0A9K3CUC7"/>
<proteinExistence type="predicted"/>
<keyword evidence="4" id="KW-1185">Reference proteome</keyword>
<dbReference type="InterPro" id="IPR033290">
    <property type="entry name" value="CCDC39"/>
</dbReference>
<evidence type="ECO:0000313" key="4">
    <source>
        <dbReference type="Proteomes" id="UP000265618"/>
    </source>
</evidence>
<reference evidence="3 4" key="1">
    <citation type="journal article" date="2018" name="PLoS ONE">
        <title>The draft genome of Kipferlia bialata reveals reductive genome evolution in fornicate parasites.</title>
        <authorList>
            <person name="Tanifuji G."/>
            <person name="Takabayashi S."/>
            <person name="Kume K."/>
            <person name="Takagi M."/>
            <person name="Nakayama T."/>
            <person name="Kamikawa R."/>
            <person name="Inagaki Y."/>
            <person name="Hashimoto T."/>
        </authorList>
    </citation>
    <scope>NUCLEOTIDE SEQUENCE [LARGE SCALE GENOMIC DNA]</scope>
    <source>
        <strain evidence="3">NY0173</strain>
    </source>
</reference>
<protein>
    <submittedName>
        <fullName evidence="3">Uncharacterized protein</fullName>
    </submittedName>
</protein>
<evidence type="ECO:0000256" key="2">
    <source>
        <dbReference type="SAM" id="Coils"/>
    </source>
</evidence>
<dbReference type="Pfam" id="PF24161">
    <property type="entry name" value="CCDC39"/>
    <property type="match status" value="1"/>
</dbReference>
<gene>
    <name evidence="3" type="ORF">KIPB_004808</name>
</gene>
<dbReference type="GO" id="GO:0036159">
    <property type="term" value="P:inner dynein arm assembly"/>
    <property type="evidence" value="ECO:0007669"/>
    <property type="project" value="InterPro"/>
</dbReference>
<dbReference type="EMBL" id="BDIP01001065">
    <property type="protein sequence ID" value="GIQ83478.1"/>
    <property type="molecule type" value="Genomic_DNA"/>
</dbReference>
<dbReference type="GO" id="GO:0003341">
    <property type="term" value="P:cilium movement"/>
    <property type="evidence" value="ECO:0007669"/>
    <property type="project" value="InterPro"/>
</dbReference>
<feature type="coiled-coil region" evidence="2">
    <location>
        <begin position="298"/>
        <end position="416"/>
    </location>
</feature>
<evidence type="ECO:0000313" key="3">
    <source>
        <dbReference type="EMBL" id="GIQ83478.1"/>
    </source>
</evidence>
<sequence length="609" mass="69493">MADFQLDSVVIPVVGDLPAFANEENKKLQARLTMLAGELTRKVEDVRDLEDRNAVLKRHRGHVSTQLAHHQSLLSARTQEVQAELHMRRLVERDLGRSVARSAKVLAQIGESETQLNALQNNVFDSQAKLTALEHEAEWNKDEFEQWALAERQKDEDRFALDRYRKADDRRMSQNSVMIAQERVAVQKKREELEIAIGNTRAKQVALDRAANDYAAAEKERGRLLELFSGVVQSLENRDQAIQNSASQYHERKAVLRAVERDLSQRKAKLLEHQRSLTAEESRRDSAVRLKEQAATALKEAGARLQDDKNQLQVMRNQLEAEERQLIKEKGMNREAEQSLASRRRVLADKQHQVQQATERIAELEATQKNAAKKEALYAGYVAETEAELAKKKEEVETLRHTLLAHNAELHKLKDQELVLLAGITGAQTTIRSLGTRIDQLDAHALQQRQHLYAAEFQIQGLQRQIQRAGGLRSQEETDALKKNIAALEAQLTTERGTHKLLSQQVDFVSVQLQRTKRQSDTTTKEETRLDDALRELILVQTSVQRLSAALEQERGQKLLENDVLSLQLTSLQAKLVHNNELMLAIENRRQQLRLSIEDRKHEVTLHQV</sequence>
<comment type="caution">
    <text evidence="3">The sequence shown here is derived from an EMBL/GenBank/DDBJ whole genome shotgun (WGS) entry which is preliminary data.</text>
</comment>
<name>A0A9K3CUC7_9EUKA</name>
<dbReference type="GO" id="GO:0060285">
    <property type="term" value="P:cilium-dependent cell motility"/>
    <property type="evidence" value="ECO:0007669"/>
    <property type="project" value="TreeGrafter"/>
</dbReference>
<accession>A0A9K3CUC7</accession>
<dbReference type="PANTHER" id="PTHR18962:SF0">
    <property type="entry name" value="COILED-COIL DOMAIN-CONTAINING PROTEIN 39"/>
    <property type="match status" value="1"/>
</dbReference>